<organism evidence="2 3">
    <name type="scientific">Streptomyces rishiriensis</name>
    <dbReference type="NCBI Taxonomy" id="68264"/>
    <lineage>
        <taxon>Bacteria</taxon>
        <taxon>Bacillati</taxon>
        <taxon>Actinomycetota</taxon>
        <taxon>Actinomycetes</taxon>
        <taxon>Kitasatosporales</taxon>
        <taxon>Streptomycetaceae</taxon>
        <taxon>Streptomyces</taxon>
    </lineage>
</organism>
<evidence type="ECO:0000313" key="3">
    <source>
        <dbReference type="Proteomes" id="UP001230654"/>
    </source>
</evidence>
<gene>
    <name evidence="2" type="ORF">QF030_002507</name>
</gene>
<dbReference type="Proteomes" id="UP001230654">
    <property type="component" value="Unassembled WGS sequence"/>
</dbReference>
<dbReference type="EMBL" id="JAUSWV010000002">
    <property type="protein sequence ID" value="MDQ0580329.1"/>
    <property type="molecule type" value="Genomic_DNA"/>
</dbReference>
<keyword evidence="3" id="KW-1185">Reference proteome</keyword>
<evidence type="ECO:0000256" key="1">
    <source>
        <dbReference type="SAM" id="MobiDB-lite"/>
    </source>
</evidence>
<proteinExistence type="predicted"/>
<accession>A0ABU0NML1</accession>
<reference evidence="2 3" key="1">
    <citation type="submission" date="2023-07" db="EMBL/GenBank/DDBJ databases">
        <title>Comparative genomics of wheat-associated soil bacteria to identify genetic determinants of phenazine resistance.</title>
        <authorList>
            <person name="Mouncey N."/>
        </authorList>
    </citation>
    <scope>NUCLEOTIDE SEQUENCE [LARGE SCALE GENOMIC DNA]</scope>
    <source>
        <strain evidence="2 3">B2I6</strain>
    </source>
</reference>
<feature type="region of interest" description="Disordered" evidence="1">
    <location>
        <begin position="1"/>
        <end position="23"/>
    </location>
</feature>
<sequence>MAASAGAAPRSRSSIGPPVMSRPSTAFMASRPIACATPRAISADSTIRAAFGSACRASRRLVRRRDGSRVIMARKFSSRKASRCWFHPVS</sequence>
<comment type="caution">
    <text evidence="2">The sequence shown here is derived from an EMBL/GenBank/DDBJ whole genome shotgun (WGS) entry which is preliminary data.</text>
</comment>
<evidence type="ECO:0000313" key="2">
    <source>
        <dbReference type="EMBL" id="MDQ0580329.1"/>
    </source>
</evidence>
<name>A0ABU0NML1_STRRH</name>
<protein>
    <submittedName>
        <fullName evidence="2">Uncharacterized protein</fullName>
    </submittedName>
</protein>
<feature type="compositionally biased region" description="Low complexity" evidence="1">
    <location>
        <begin position="1"/>
        <end position="14"/>
    </location>
</feature>